<dbReference type="InterPro" id="IPR010890">
    <property type="entry name" value="PriC"/>
</dbReference>
<dbReference type="RefSeq" id="WP_013344672.1">
    <property type="nucleotide sequence ID" value="NC_014541.1"/>
</dbReference>
<dbReference type="InterPro" id="IPR038338">
    <property type="entry name" value="PriC_sf"/>
</dbReference>
<evidence type="ECO:0000313" key="2">
    <source>
        <dbReference type="EMBL" id="ADN75366.1"/>
    </source>
</evidence>
<dbReference type="AlphaFoldDB" id="E1SW77"/>
<accession>E1SW77</accession>
<name>E1SW77_FERBD</name>
<dbReference type="Gene3D" id="1.20.1270.340">
    <property type="match status" value="1"/>
</dbReference>
<proteinExistence type="predicted"/>
<dbReference type="STRING" id="550540.Fbal_1157"/>
<organism evidence="2 3">
    <name type="scientific">Ferrimonas balearica (strain DSM 9799 / CCM 4581 / KCTC 23876 / PAT)</name>
    <dbReference type="NCBI Taxonomy" id="550540"/>
    <lineage>
        <taxon>Bacteria</taxon>
        <taxon>Pseudomonadati</taxon>
        <taxon>Pseudomonadota</taxon>
        <taxon>Gammaproteobacteria</taxon>
        <taxon>Alteromonadales</taxon>
        <taxon>Ferrimonadaceae</taxon>
        <taxon>Ferrimonas</taxon>
    </lineage>
</organism>
<dbReference type="eggNOG" id="COG3923">
    <property type="taxonomic scope" value="Bacteria"/>
</dbReference>
<dbReference type="HOGENOM" id="CLU_1244631_0_0_6"/>
<dbReference type="Pfam" id="PF07445">
    <property type="entry name" value="PriC"/>
    <property type="match status" value="1"/>
</dbReference>
<dbReference type="EMBL" id="CP002209">
    <property type="protein sequence ID" value="ADN75366.1"/>
    <property type="molecule type" value="Genomic_DNA"/>
</dbReference>
<evidence type="ECO:0000313" key="3">
    <source>
        <dbReference type="Proteomes" id="UP000006683"/>
    </source>
</evidence>
<keyword evidence="1" id="KW-0175">Coiled coil</keyword>
<sequence>MSSPMLQRLETQLARLEEQVREHDAQLTPADKKWLANQSAFHDQLFDHQGASLSSCLQVLRQDLKQIQQLEQLGARPDAVELVCHRFANRFSAVAQALANTAVMRRGHQTSALAGARRNAKKTNNEYHWIARSVMRSSHQLYDELRKHQNWADRLEQKIRELEQRLDLHQGADKITLQNEILATHKRLGRCRQAMTFIEQRIAHLEKPGRGSF</sequence>
<dbReference type="GeneID" id="67181392"/>
<dbReference type="OrthoDB" id="7061116at2"/>
<keyword evidence="3" id="KW-1185">Reference proteome</keyword>
<feature type="coiled-coil region" evidence="1">
    <location>
        <begin position="145"/>
        <end position="172"/>
    </location>
</feature>
<reference evidence="2 3" key="1">
    <citation type="journal article" date="2010" name="Stand. Genomic Sci.">
        <title>Complete genome sequence of Ferrimonas balearica type strain (PAT).</title>
        <authorList>
            <person name="Nolan M."/>
            <person name="Sikorski J."/>
            <person name="Davenport K."/>
            <person name="Lucas S."/>
            <person name="Glavina Del Rio T."/>
            <person name="Tice H."/>
            <person name="Cheng J."/>
            <person name="Goodwin L."/>
            <person name="Pitluck S."/>
            <person name="Liolios K."/>
            <person name="Ivanova N."/>
            <person name="Mavromatis K."/>
            <person name="Ovchinnikova G."/>
            <person name="Pati A."/>
            <person name="Chen A."/>
            <person name="Palaniappan K."/>
            <person name="Land M."/>
            <person name="Hauser L."/>
            <person name="Chang Y."/>
            <person name="Jeffries C."/>
            <person name="Tapia R."/>
            <person name="Brettin T."/>
            <person name="Detter J."/>
            <person name="Han C."/>
            <person name="Yasawong M."/>
            <person name="Rohde M."/>
            <person name="Tindall B."/>
            <person name="Goker M."/>
            <person name="Woyke T."/>
            <person name="Bristow J."/>
            <person name="Eisen J."/>
            <person name="Markowitz V."/>
            <person name="Hugenholtz P."/>
            <person name="Kyrpides N."/>
            <person name="Klenk H."/>
            <person name="Lapidus A."/>
        </authorList>
    </citation>
    <scope>NUCLEOTIDE SEQUENCE [LARGE SCALE GENOMIC DNA]</scope>
    <source>
        <strain evidence="3">DSM 9799 / CCM 4581 / KCTC 23876 / PAT</strain>
    </source>
</reference>
<gene>
    <name evidence="2" type="ordered locus">Fbal_1157</name>
</gene>
<dbReference type="Proteomes" id="UP000006683">
    <property type="component" value="Chromosome"/>
</dbReference>
<evidence type="ECO:0000256" key="1">
    <source>
        <dbReference type="SAM" id="Coils"/>
    </source>
</evidence>
<dbReference type="KEGG" id="fbl:Fbal_1157"/>
<protein>
    <submittedName>
        <fullName evidence="2">Primosomal replication protein N'', putative</fullName>
    </submittedName>
</protein>